<organism evidence="2 3">
    <name type="scientific">Solanum commersonii</name>
    <name type="common">Commerson's wild potato</name>
    <name type="synonym">Commerson's nightshade</name>
    <dbReference type="NCBI Taxonomy" id="4109"/>
    <lineage>
        <taxon>Eukaryota</taxon>
        <taxon>Viridiplantae</taxon>
        <taxon>Streptophyta</taxon>
        <taxon>Embryophyta</taxon>
        <taxon>Tracheophyta</taxon>
        <taxon>Spermatophyta</taxon>
        <taxon>Magnoliopsida</taxon>
        <taxon>eudicotyledons</taxon>
        <taxon>Gunneridae</taxon>
        <taxon>Pentapetalae</taxon>
        <taxon>asterids</taxon>
        <taxon>lamiids</taxon>
        <taxon>Solanales</taxon>
        <taxon>Solanaceae</taxon>
        <taxon>Solanoideae</taxon>
        <taxon>Solaneae</taxon>
        <taxon>Solanum</taxon>
    </lineage>
</organism>
<evidence type="ECO:0008006" key="4">
    <source>
        <dbReference type="Google" id="ProtNLM"/>
    </source>
</evidence>
<dbReference type="OrthoDB" id="1295621at2759"/>
<protein>
    <recommendedName>
        <fullName evidence="4">DUF4283 domain-containing protein</fullName>
    </recommendedName>
</protein>
<sequence length="269" mass="31624">MDHCGKFIKGKPTMEELRKLFIGQFQPLDFKHIYFKPFIDIGPYTMKVMKRTPILNPKARNIYVPIWILIHKLPGTCLDGISYLNWYNLSGNVAKIKVEIDLPRPKQEEIWLDIKDRMDLKMENGRKLNMKMLLVTALMRTRGHNRKKGKQNRKCLWSGHGEPNTHDQKKNFTSCGRERKNATNKTTNNVVIGEQQQRTEKGETSRLQEEKQDQNKGEKILDEETHTSAINTRRKRMILQKRTNIRAINKKTRMTTKRLIGMIKPIQDE</sequence>
<feature type="compositionally biased region" description="Basic residues" evidence="1">
    <location>
        <begin position="142"/>
        <end position="153"/>
    </location>
</feature>
<feature type="compositionally biased region" description="Basic and acidic residues" evidence="1">
    <location>
        <begin position="163"/>
        <end position="181"/>
    </location>
</feature>
<dbReference type="AlphaFoldDB" id="A0A9J6AAI3"/>
<proteinExistence type="predicted"/>
<gene>
    <name evidence="2" type="ORF">H5410_006699</name>
</gene>
<evidence type="ECO:0000256" key="1">
    <source>
        <dbReference type="SAM" id="MobiDB-lite"/>
    </source>
</evidence>
<dbReference type="Proteomes" id="UP000824120">
    <property type="component" value="Chromosome 2"/>
</dbReference>
<dbReference type="EMBL" id="JACXVP010000002">
    <property type="protein sequence ID" value="KAG5621481.1"/>
    <property type="molecule type" value="Genomic_DNA"/>
</dbReference>
<comment type="caution">
    <text evidence="2">The sequence shown here is derived from an EMBL/GenBank/DDBJ whole genome shotgun (WGS) entry which is preliminary data.</text>
</comment>
<reference evidence="2 3" key="1">
    <citation type="submission" date="2020-09" db="EMBL/GenBank/DDBJ databases">
        <title>De no assembly of potato wild relative species, Solanum commersonii.</title>
        <authorList>
            <person name="Cho K."/>
        </authorList>
    </citation>
    <scope>NUCLEOTIDE SEQUENCE [LARGE SCALE GENOMIC DNA]</scope>
    <source>
        <strain evidence="2">LZ3.2</strain>
        <tissue evidence="2">Leaf</tissue>
    </source>
</reference>
<keyword evidence="3" id="KW-1185">Reference proteome</keyword>
<feature type="region of interest" description="Disordered" evidence="1">
    <location>
        <begin position="142"/>
        <end position="227"/>
    </location>
</feature>
<evidence type="ECO:0000313" key="2">
    <source>
        <dbReference type="EMBL" id="KAG5621481.1"/>
    </source>
</evidence>
<feature type="compositionally biased region" description="Basic and acidic residues" evidence="1">
    <location>
        <begin position="197"/>
        <end position="226"/>
    </location>
</feature>
<name>A0A9J6AAI3_SOLCO</name>
<evidence type="ECO:0000313" key="3">
    <source>
        <dbReference type="Proteomes" id="UP000824120"/>
    </source>
</evidence>
<accession>A0A9J6AAI3</accession>